<reference evidence="1" key="1">
    <citation type="journal article" date="2014" name="Int. J. Syst. Evol. Microbiol.">
        <title>Complete genome sequence of Corynebacterium casei LMG S-19264T (=DSM 44701T), isolated from a smear-ripened cheese.</title>
        <authorList>
            <consortium name="US DOE Joint Genome Institute (JGI-PGF)"/>
            <person name="Walter F."/>
            <person name="Albersmeier A."/>
            <person name="Kalinowski J."/>
            <person name="Ruckert C."/>
        </authorList>
    </citation>
    <scope>NUCLEOTIDE SEQUENCE</scope>
    <source>
        <strain evidence="1">KCTC 42731</strain>
    </source>
</reference>
<dbReference type="AlphaFoldDB" id="A0A919BHA6"/>
<proteinExistence type="predicted"/>
<dbReference type="EMBL" id="BNCK01000003">
    <property type="protein sequence ID" value="GHF89148.1"/>
    <property type="molecule type" value="Genomic_DNA"/>
</dbReference>
<dbReference type="GO" id="GO:0006355">
    <property type="term" value="P:regulation of DNA-templated transcription"/>
    <property type="evidence" value="ECO:0007669"/>
    <property type="project" value="InterPro"/>
</dbReference>
<dbReference type="Proteomes" id="UP000623842">
    <property type="component" value="Unassembled WGS sequence"/>
</dbReference>
<gene>
    <name evidence="1" type="ORF">GCM10017161_16190</name>
</gene>
<comment type="caution">
    <text evidence="1">The sequence shown here is derived from an EMBL/GenBank/DDBJ whole genome shotgun (WGS) entry which is preliminary data.</text>
</comment>
<reference evidence="1" key="2">
    <citation type="submission" date="2020-09" db="EMBL/GenBank/DDBJ databases">
        <authorList>
            <person name="Sun Q."/>
            <person name="Kim S."/>
        </authorList>
    </citation>
    <scope>NUCLEOTIDE SEQUENCE</scope>
    <source>
        <strain evidence="1">KCTC 42731</strain>
    </source>
</reference>
<name>A0A919BHA6_9GAMM</name>
<evidence type="ECO:0000313" key="2">
    <source>
        <dbReference type="Proteomes" id="UP000623842"/>
    </source>
</evidence>
<organism evidence="1 2">
    <name type="scientific">Thalassotalea marina</name>
    <dbReference type="NCBI Taxonomy" id="1673741"/>
    <lineage>
        <taxon>Bacteria</taxon>
        <taxon>Pseudomonadati</taxon>
        <taxon>Pseudomonadota</taxon>
        <taxon>Gammaproteobacteria</taxon>
        <taxon>Alteromonadales</taxon>
        <taxon>Colwelliaceae</taxon>
        <taxon>Thalassotalea</taxon>
    </lineage>
</organism>
<evidence type="ECO:0000313" key="1">
    <source>
        <dbReference type="EMBL" id="GHF89148.1"/>
    </source>
</evidence>
<dbReference type="Gene3D" id="1.10.1220.10">
    <property type="entry name" value="Met repressor-like"/>
    <property type="match status" value="1"/>
</dbReference>
<sequence length="127" mass="14347">MSLTDLKKSTDGKDNKKKRTFTVDEFIADAENYAKGNPQLVSEGVNHPADLKEALAAASQLKQREEENKKPYRHATFTLSEEAIKQLHSLSLETNLAKSHIIRILINELCNKEQQEKLSKLLDSNVN</sequence>
<keyword evidence="2" id="KW-1185">Reference proteome</keyword>
<dbReference type="InterPro" id="IPR013321">
    <property type="entry name" value="Arc_rbn_hlx_hlx"/>
</dbReference>
<protein>
    <submittedName>
        <fullName evidence="1">Replication protein RepA</fullName>
    </submittedName>
</protein>
<dbReference type="RefSeq" id="WP_189769052.1">
    <property type="nucleotide sequence ID" value="NZ_BNCK01000003.1"/>
</dbReference>
<accession>A0A919BHA6</accession>